<name>A0A255IPD6_9FIRM</name>
<evidence type="ECO:0000313" key="2">
    <source>
        <dbReference type="EMBL" id="PXV88350.1"/>
    </source>
</evidence>
<organism evidence="2 5">
    <name type="scientific">Lachnotalea glycerini</name>
    <dbReference type="NCBI Taxonomy" id="1763509"/>
    <lineage>
        <taxon>Bacteria</taxon>
        <taxon>Bacillati</taxon>
        <taxon>Bacillota</taxon>
        <taxon>Clostridia</taxon>
        <taxon>Lachnospirales</taxon>
        <taxon>Lachnospiraceae</taxon>
        <taxon>Lachnotalea</taxon>
    </lineage>
</organism>
<feature type="domain" description="DUF4130" evidence="1">
    <location>
        <begin position="89"/>
        <end position="255"/>
    </location>
</feature>
<proteinExistence type="predicted"/>
<dbReference type="InterPro" id="IPR025404">
    <property type="entry name" value="DUF4130"/>
</dbReference>
<reference evidence="3 4" key="1">
    <citation type="journal article" date="2017" name="Genome Announc.">
        <title>Draft Genome Sequence of a Sporulating and Motile Strain of Lachnotalea glycerini Isolated from Water in Quebec City, Canada.</title>
        <authorList>
            <person name="Maheux A.F."/>
            <person name="Boudreau D.K."/>
            <person name="Berube E."/>
            <person name="Boissinot M."/>
            <person name="Raymond F."/>
            <person name="Brodeur S."/>
            <person name="Corbeil J."/>
            <person name="Isabel S."/>
            <person name="Omar R.F."/>
            <person name="Bergeron M.G."/>
        </authorList>
    </citation>
    <scope>NUCLEOTIDE SEQUENCE [LARGE SCALE GENOMIC DNA]</scope>
    <source>
        <strain evidence="3 4">CCRI-19302</strain>
    </source>
</reference>
<dbReference type="Pfam" id="PF13566">
    <property type="entry name" value="DUF4130"/>
    <property type="match status" value="1"/>
</dbReference>
<gene>
    <name evidence="2" type="ORF">C8E03_10873</name>
    <name evidence="3" type="ORF">CG710_020395</name>
</gene>
<dbReference type="AlphaFoldDB" id="A0A255IPD6"/>
<dbReference type="Proteomes" id="UP000216411">
    <property type="component" value="Unassembled WGS sequence"/>
</dbReference>
<comment type="caution">
    <text evidence="2">The sequence shown here is derived from an EMBL/GenBank/DDBJ whole genome shotgun (WGS) entry which is preliminary data.</text>
</comment>
<protein>
    <submittedName>
        <fullName evidence="2 3">DNA metabolism protein</fullName>
    </submittedName>
</protein>
<keyword evidence="4" id="KW-1185">Reference proteome</keyword>
<evidence type="ECO:0000313" key="3">
    <source>
        <dbReference type="EMBL" id="RDY27648.1"/>
    </source>
</evidence>
<dbReference type="NCBIfam" id="TIGR03915">
    <property type="entry name" value="SAM_7_link_chp"/>
    <property type="match status" value="1"/>
</dbReference>
<evidence type="ECO:0000313" key="4">
    <source>
        <dbReference type="Proteomes" id="UP000216411"/>
    </source>
</evidence>
<dbReference type="OrthoDB" id="5290748at2"/>
<dbReference type="Proteomes" id="UP000247523">
    <property type="component" value="Unassembled WGS sequence"/>
</dbReference>
<evidence type="ECO:0000313" key="5">
    <source>
        <dbReference type="Proteomes" id="UP000247523"/>
    </source>
</evidence>
<dbReference type="EMBL" id="NOKA02000102">
    <property type="protein sequence ID" value="RDY27648.1"/>
    <property type="molecule type" value="Genomic_DNA"/>
</dbReference>
<evidence type="ECO:0000259" key="1">
    <source>
        <dbReference type="Pfam" id="PF13566"/>
    </source>
</evidence>
<reference evidence="3" key="3">
    <citation type="submission" date="2018-07" db="EMBL/GenBank/DDBJ databases">
        <authorList>
            <person name="Quirk P.G."/>
            <person name="Krulwich T.A."/>
        </authorList>
    </citation>
    <scope>NUCLEOTIDE SEQUENCE</scope>
    <source>
        <strain evidence="3">CCRI-19302</strain>
    </source>
</reference>
<sequence length="257" mass="30274">MMNKRIYLCEDSVESIFTGVYNAWEDRYPKEFVELSVNSYESNYELFSEYINVVTDFDKANRVAKTLELKFGNEVYTSIYQAALSNAKDKAQAVFKTINIGLKSKRPRQLMENLQDKHICRVFELSRAVFNERSHLLGFVRFKELNSQVLCSVIEPKNNVVMLIAPHFADRLPGEKWMIYDKGRNIAVIHEKGEQWGVIKSEKLNFEMLKQMSDSEKLFEAWWKGFCESISIKERKNIKLQKQNLPLRFQENMVEFH</sequence>
<dbReference type="EMBL" id="QICS01000008">
    <property type="protein sequence ID" value="PXV88350.1"/>
    <property type="molecule type" value="Genomic_DNA"/>
</dbReference>
<reference evidence="2 5" key="2">
    <citation type="submission" date="2018-05" db="EMBL/GenBank/DDBJ databases">
        <title>Genomic Encyclopedia of Type Strains, Phase IV (KMG-IV): sequencing the most valuable type-strain genomes for metagenomic binning, comparative biology and taxonomic classification.</title>
        <authorList>
            <person name="Goeker M."/>
        </authorList>
    </citation>
    <scope>NUCLEOTIDE SEQUENCE [LARGE SCALE GENOMIC DNA]</scope>
    <source>
        <strain evidence="2 5">DSM 28816</strain>
    </source>
</reference>
<accession>A0A255IPD6</accession>
<dbReference type="InterPro" id="IPR023875">
    <property type="entry name" value="DNA_repair_put"/>
</dbReference>